<dbReference type="InterPro" id="IPR001680">
    <property type="entry name" value="WD40_rpt"/>
</dbReference>
<evidence type="ECO:0000313" key="8">
    <source>
        <dbReference type="Proteomes" id="UP000419144"/>
    </source>
</evidence>
<gene>
    <name evidence="7" type="ORF">LtaPh_2100700</name>
</gene>
<evidence type="ECO:0000256" key="2">
    <source>
        <dbReference type="ARBA" id="ARBA00022737"/>
    </source>
</evidence>
<evidence type="ECO:0008006" key="9">
    <source>
        <dbReference type="Google" id="ProtNLM"/>
    </source>
</evidence>
<feature type="compositionally biased region" description="Basic residues" evidence="6">
    <location>
        <begin position="21"/>
        <end position="31"/>
    </location>
</feature>
<accession>A0A640KLB7</accession>
<dbReference type="EMBL" id="BLBS01000026">
    <property type="protein sequence ID" value="GET88239.1"/>
    <property type="molecule type" value="Genomic_DNA"/>
</dbReference>
<keyword evidence="8" id="KW-1185">Reference proteome</keyword>
<dbReference type="InterPro" id="IPR020472">
    <property type="entry name" value="WD40_PAC1"/>
</dbReference>
<dbReference type="PROSITE" id="PS50082">
    <property type="entry name" value="WD_REPEATS_2"/>
    <property type="match status" value="3"/>
</dbReference>
<proteinExistence type="predicted"/>
<dbReference type="PANTHER" id="PTHR19869">
    <property type="entry name" value="SPERMATID WD-REPEAT PROTEIN"/>
    <property type="match status" value="1"/>
</dbReference>
<keyword evidence="4" id="KW-0687">Ribonucleoprotein</keyword>
<sequence length="422" mass="46250">MGNKGSKAGEVVGNRSDAHGSKHSKRYMAKQHAREKDVSRSPANKEKVADADKKTVVRRIEALQHTLKPTVSVVLSELLHDEFRQFTSVFARGKAALAVASCAQVQGPRHILAAGEDRSIVVVNYETGHVMQRWVHAHQNDINCLTTPTSTGAFATASRDKTVKVWNVNSDSSLAELRGHTLNVTGIDTNPDCSLLVSGSKDNTVRLWDINRAEELFCGDVKLNIVHFVRFMPSMHCVAQGGEDLAVRLWDVRTKGTHSDLHLSRTIEGMDYYPVCCETIPENPYMLLTGHNGVNRCGSYVAQWDVRTGKRIALYKGHDATVSGVRMVAAGVYGNGSFFTSSHDGTFGVWNLEDGESSGEVQLSVEHRFCFQEGQVTSFEAEDNGDIVIALESGCLVVLRPAVKDDSVVPSLRLRYIGVLAV</sequence>
<evidence type="ECO:0000256" key="5">
    <source>
        <dbReference type="PROSITE-ProRule" id="PRU00221"/>
    </source>
</evidence>
<dbReference type="InterPro" id="IPR015943">
    <property type="entry name" value="WD40/YVTN_repeat-like_dom_sf"/>
</dbReference>
<keyword evidence="2" id="KW-0677">Repeat</keyword>
<keyword evidence="3" id="KW-0689">Ribosomal protein</keyword>
<dbReference type="InterPro" id="IPR019775">
    <property type="entry name" value="WD40_repeat_CS"/>
</dbReference>
<dbReference type="InterPro" id="IPR036322">
    <property type="entry name" value="WD40_repeat_dom_sf"/>
</dbReference>
<dbReference type="SUPFAM" id="SSF50978">
    <property type="entry name" value="WD40 repeat-like"/>
    <property type="match status" value="1"/>
</dbReference>
<dbReference type="GO" id="GO:0005840">
    <property type="term" value="C:ribosome"/>
    <property type="evidence" value="ECO:0007669"/>
    <property type="project" value="UniProtKB-KW"/>
</dbReference>
<dbReference type="SMART" id="SM00320">
    <property type="entry name" value="WD40"/>
    <property type="match status" value="4"/>
</dbReference>
<feature type="region of interest" description="Disordered" evidence="6">
    <location>
        <begin position="1"/>
        <end position="52"/>
    </location>
</feature>
<dbReference type="InterPro" id="IPR040066">
    <property type="entry name" value="WDR31"/>
</dbReference>
<feature type="repeat" description="WD" evidence="5">
    <location>
        <begin position="135"/>
        <end position="176"/>
    </location>
</feature>
<dbReference type="Gene3D" id="2.130.10.10">
    <property type="entry name" value="YVTN repeat-like/Quinoprotein amine dehydrogenase"/>
    <property type="match status" value="2"/>
</dbReference>
<dbReference type="PRINTS" id="PR00320">
    <property type="entry name" value="GPROTEINBRPT"/>
</dbReference>
<protein>
    <recommendedName>
        <fullName evidence="9">Guanine nucleotide-binding protein subunit beta-like protein</fullName>
    </recommendedName>
</protein>
<dbReference type="PANTHER" id="PTHR19869:SF1">
    <property type="entry name" value="WD REPEAT-CONTAINING PROTEIN 31"/>
    <property type="match status" value="1"/>
</dbReference>
<keyword evidence="1 5" id="KW-0853">WD repeat</keyword>
<evidence type="ECO:0000256" key="4">
    <source>
        <dbReference type="ARBA" id="ARBA00023274"/>
    </source>
</evidence>
<evidence type="ECO:0000256" key="1">
    <source>
        <dbReference type="ARBA" id="ARBA00022574"/>
    </source>
</evidence>
<dbReference type="Pfam" id="PF00400">
    <property type="entry name" value="WD40"/>
    <property type="match status" value="3"/>
</dbReference>
<dbReference type="PROSITE" id="PS50294">
    <property type="entry name" value="WD_REPEATS_REGION"/>
    <property type="match status" value="2"/>
</dbReference>
<organism evidence="7 8">
    <name type="scientific">Leishmania tarentolae</name>
    <name type="common">Sauroleishmania tarentolae</name>
    <dbReference type="NCBI Taxonomy" id="5689"/>
    <lineage>
        <taxon>Eukaryota</taxon>
        <taxon>Discoba</taxon>
        <taxon>Euglenozoa</taxon>
        <taxon>Kinetoplastea</taxon>
        <taxon>Metakinetoplastina</taxon>
        <taxon>Trypanosomatida</taxon>
        <taxon>Trypanosomatidae</taxon>
        <taxon>Leishmaniinae</taxon>
        <taxon>Leishmania</taxon>
        <taxon>lizard Leishmania</taxon>
    </lineage>
</organism>
<reference evidence="7" key="1">
    <citation type="submission" date="2019-11" db="EMBL/GenBank/DDBJ databases">
        <title>Leishmania tarentolae CDS.</title>
        <authorList>
            <person name="Goto Y."/>
            <person name="Yamagishi J."/>
        </authorList>
    </citation>
    <scope>NUCLEOTIDE SEQUENCE [LARGE SCALE GENOMIC DNA]</scope>
    <source>
        <strain evidence="7">Parrot Tar II</strain>
    </source>
</reference>
<evidence type="ECO:0000256" key="6">
    <source>
        <dbReference type="SAM" id="MobiDB-lite"/>
    </source>
</evidence>
<dbReference type="VEuPathDB" id="TriTrypDB:LtaPh_2100700"/>
<dbReference type="OrthoDB" id="6262491at2759"/>
<dbReference type="GO" id="GO:1990904">
    <property type="term" value="C:ribonucleoprotein complex"/>
    <property type="evidence" value="ECO:0007669"/>
    <property type="project" value="UniProtKB-KW"/>
</dbReference>
<feature type="repeat" description="WD" evidence="5">
    <location>
        <begin position="315"/>
        <end position="360"/>
    </location>
</feature>
<dbReference type="Proteomes" id="UP000419144">
    <property type="component" value="Unassembled WGS sequence"/>
</dbReference>
<comment type="caution">
    <text evidence="7">The sequence shown here is derived from an EMBL/GenBank/DDBJ whole genome shotgun (WGS) entry which is preliminary data.</text>
</comment>
<feature type="compositionally biased region" description="Basic and acidic residues" evidence="6">
    <location>
        <begin position="32"/>
        <end position="52"/>
    </location>
</feature>
<evidence type="ECO:0000313" key="7">
    <source>
        <dbReference type="EMBL" id="GET88239.1"/>
    </source>
</evidence>
<dbReference type="AlphaFoldDB" id="A0A640KLB7"/>
<evidence type="ECO:0000256" key="3">
    <source>
        <dbReference type="ARBA" id="ARBA00022980"/>
    </source>
</evidence>
<dbReference type="PROSITE" id="PS00678">
    <property type="entry name" value="WD_REPEATS_1"/>
    <property type="match status" value="1"/>
</dbReference>
<feature type="repeat" description="WD" evidence="5">
    <location>
        <begin position="177"/>
        <end position="218"/>
    </location>
</feature>
<name>A0A640KLB7_LEITA</name>